<proteinExistence type="predicted"/>
<organism evidence="2 3">
    <name type="scientific">Mycobacterium palustre</name>
    <dbReference type="NCBI Taxonomy" id="153971"/>
    <lineage>
        <taxon>Bacteria</taxon>
        <taxon>Bacillati</taxon>
        <taxon>Actinomycetota</taxon>
        <taxon>Actinomycetes</taxon>
        <taxon>Mycobacteriales</taxon>
        <taxon>Mycobacteriaceae</taxon>
        <taxon>Mycobacterium</taxon>
        <taxon>Mycobacterium simiae complex</taxon>
    </lineage>
</organism>
<gene>
    <name evidence="2" type="ORF">AWC19_11250</name>
</gene>
<dbReference type="InterPro" id="IPR036188">
    <property type="entry name" value="FAD/NAD-bd_sf"/>
</dbReference>
<dbReference type="GO" id="GO:0016491">
    <property type="term" value="F:oxidoreductase activity"/>
    <property type="evidence" value="ECO:0007669"/>
    <property type="project" value="InterPro"/>
</dbReference>
<dbReference type="Gene3D" id="1.10.3110.10">
    <property type="entry name" value="protoporphyrinogen ix oxidase, domain 3"/>
    <property type="match status" value="1"/>
</dbReference>
<reference evidence="2 3" key="1">
    <citation type="submission" date="2016-01" db="EMBL/GenBank/DDBJ databases">
        <title>The new phylogeny of the genus Mycobacterium.</title>
        <authorList>
            <person name="Tarcisio F."/>
            <person name="Conor M."/>
            <person name="Antonella G."/>
            <person name="Elisabetta G."/>
            <person name="Giulia F.S."/>
            <person name="Sara T."/>
            <person name="Anna F."/>
            <person name="Clotilde B."/>
            <person name="Roberto B."/>
            <person name="Veronica D.S."/>
            <person name="Fabio R."/>
            <person name="Monica P."/>
            <person name="Olivier J."/>
            <person name="Enrico T."/>
            <person name="Nicola S."/>
        </authorList>
    </citation>
    <scope>NUCLEOTIDE SEQUENCE [LARGE SCALE GENOMIC DNA]</scope>
    <source>
        <strain evidence="2 3">DSM 44572</strain>
    </source>
</reference>
<evidence type="ECO:0000313" key="3">
    <source>
        <dbReference type="Proteomes" id="UP000193529"/>
    </source>
</evidence>
<keyword evidence="3" id="KW-1185">Reference proteome</keyword>
<evidence type="ECO:0000259" key="1">
    <source>
        <dbReference type="Pfam" id="PF01593"/>
    </source>
</evidence>
<dbReference type="RefSeq" id="WP_085078999.1">
    <property type="nucleotide sequence ID" value="NZ_JACKRZ010000369.1"/>
</dbReference>
<dbReference type="PRINTS" id="PR00419">
    <property type="entry name" value="ADXRDTASE"/>
</dbReference>
<dbReference type="AlphaFoldDB" id="A0A1X1ZJY3"/>
<dbReference type="InterPro" id="IPR050464">
    <property type="entry name" value="Zeta_carotene_desat/Oxidored"/>
</dbReference>
<dbReference type="Gene3D" id="3.90.660.20">
    <property type="entry name" value="Protoporphyrinogen oxidase, mitochondrial, domain 2"/>
    <property type="match status" value="1"/>
</dbReference>
<accession>A0A1X1ZJY3</accession>
<protein>
    <recommendedName>
        <fullName evidence="1">Amine oxidase domain-containing protein</fullName>
    </recommendedName>
</protein>
<dbReference type="PANTHER" id="PTHR42923">
    <property type="entry name" value="PROTOPORPHYRINOGEN OXIDASE"/>
    <property type="match status" value="1"/>
</dbReference>
<dbReference type="InterPro" id="IPR002937">
    <property type="entry name" value="Amino_oxidase"/>
</dbReference>
<dbReference type="STRING" id="153971.AWC19_11250"/>
<dbReference type="PANTHER" id="PTHR42923:SF3">
    <property type="entry name" value="PROTOPORPHYRINOGEN OXIDASE"/>
    <property type="match status" value="1"/>
</dbReference>
<dbReference type="EMBL" id="LQPJ01000107">
    <property type="protein sequence ID" value="ORW23640.1"/>
    <property type="molecule type" value="Genomic_DNA"/>
</dbReference>
<dbReference type="SUPFAM" id="SSF54373">
    <property type="entry name" value="FAD-linked reductases, C-terminal domain"/>
    <property type="match status" value="1"/>
</dbReference>
<dbReference type="Proteomes" id="UP000193529">
    <property type="component" value="Unassembled WGS sequence"/>
</dbReference>
<dbReference type="Pfam" id="PF01593">
    <property type="entry name" value="Amino_oxidase"/>
    <property type="match status" value="1"/>
</dbReference>
<dbReference type="Gene3D" id="3.50.50.60">
    <property type="entry name" value="FAD/NAD(P)-binding domain"/>
    <property type="match status" value="1"/>
</dbReference>
<evidence type="ECO:0000313" key="2">
    <source>
        <dbReference type="EMBL" id="ORW23640.1"/>
    </source>
</evidence>
<sequence>MTGPAPSGDPYDVIVVGAGPSGLAAAHRLAKAGLAVRILEATDRVGGKMSTRQRDGFVADNGALFVTSTYHNVLSIVDEVGMGNDVAPTKFILSVVRDGVLHDLDGDHLVSSIATTKLLSVRAKAELVKLVPELIRSRKALYDRIPTTGRYDTESVTDWARAHLSPELQEFLIGAVMRGIAATSGDDTSRVDFLALLTLLGGAKILAFKDGMSSYPERLAQDKKVDLGAAVNLVEDVDGGVTVKWADVSGTQRIERAAACVVATPGRVTAELVPQLDDWRKGFLRRVKHNPEMIMTVGLSRRPALRSTYVLVPKSEHPFITGVMVDHHKAEGRVPGGKGLLTLAILDTWARDHWNDDDDDIRRAVLGGLEKILPGIGDAVEFVDVNRWYLEVSPIGFYRDLGKFRALCEHDTRIQLAGDSQSMQNIEAATTTGLRAADRLLATGILR</sequence>
<name>A0A1X1ZJY3_9MYCO</name>
<dbReference type="SUPFAM" id="SSF51905">
    <property type="entry name" value="FAD/NAD(P)-binding domain"/>
    <property type="match status" value="1"/>
</dbReference>
<feature type="domain" description="Amine oxidase" evidence="1">
    <location>
        <begin position="21"/>
        <end position="441"/>
    </location>
</feature>
<comment type="caution">
    <text evidence="2">The sequence shown here is derived from an EMBL/GenBank/DDBJ whole genome shotgun (WGS) entry which is preliminary data.</text>
</comment>
<dbReference type="OrthoDB" id="4658421at2"/>